<dbReference type="SMART" id="SM00387">
    <property type="entry name" value="HATPase_c"/>
    <property type="match status" value="1"/>
</dbReference>
<dbReference type="GO" id="GO:0000155">
    <property type="term" value="F:phosphorelay sensor kinase activity"/>
    <property type="evidence" value="ECO:0007669"/>
    <property type="project" value="InterPro"/>
</dbReference>
<dbReference type="SUPFAM" id="SSF55874">
    <property type="entry name" value="ATPase domain of HSP90 chaperone/DNA topoisomerase II/histidine kinase"/>
    <property type="match status" value="1"/>
</dbReference>
<dbReference type="InterPro" id="IPR016132">
    <property type="entry name" value="Phyto_chromo_attachment"/>
</dbReference>
<dbReference type="KEGG" id="pacr:FXN63_09965"/>
<gene>
    <name evidence="14" type="ORF">FXN63_09965</name>
</gene>
<dbReference type="GO" id="GO:0007234">
    <property type="term" value="P:osmosensory signaling via phosphorelay pathway"/>
    <property type="evidence" value="ECO:0007669"/>
    <property type="project" value="TreeGrafter"/>
</dbReference>
<dbReference type="Pfam" id="PF02518">
    <property type="entry name" value="HATPase_c"/>
    <property type="match status" value="1"/>
</dbReference>
<evidence type="ECO:0000256" key="7">
    <source>
        <dbReference type="ARBA" id="ARBA00022606"/>
    </source>
</evidence>
<feature type="domain" description="Phytochrome chromophore attachment site" evidence="12">
    <location>
        <begin position="152"/>
        <end position="310"/>
    </location>
</feature>
<dbReference type="OrthoDB" id="9808408at2"/>
<keyword evidence="15" id="KW-1185">Reference proteome</keyword>
<proteinExistence type="inferred from homology"/>
<dbReference type="InterPro" id="IPR003018">
    <property type="entry name" value="GAF"/>
</dbReference>
<name>A0A5C0AVA5_9BURK</name>
<evidence type="ECO:0000256" key="3">
    <source>
        <dbReference type="ARBA" id="ARBA00006402"/>
    </source>
</evidence>
<evidence type="ECO:0000256" key="9">
    <source>
        <dbReference type="ARBA" id="ARBA00022777"/>
    </source>
</evidence>
<dbReference type="Gene3D" id="3.30.450.40">
    <property type="match status" value="1"/>
</dbReference>
<dbReference type="SUPFAM" id="SSF55785">
    <property type="entry name" value="PYP-like sensor domain (PAS domain)"/>
    <property type="match status" value="1"/>
</dbReference>
<comment type="subcellular location">
    <subcellularLocation>
        <location evidence="2">Cell inner membrane</location>
        <topology evidence="2">Multi-pass membrane protein</topology>
    </subcellularLocation>
</comment>
<dbReference type="GO" id="GO:0006355">
    <property type="term" value="P:regulation of DNA-templated transcription"/>
    <property type="evidence" value="ECO:0007669"/>
    <property type="project" value="InterPro"/>
</dbReference>
<evidence type="ECO:0000313" key="15">
    <source>
        <dbReference type="Proteomes" id="UP000325161"/>
    </source>
</evidence>
<feature type="domain" description="Histidine kinase" evidence="13">
    <location>
        <begin position="532"/>
        <end position="746"/>
    </location>
</feature>
<evidence type="ECO:0000256" key="11">
    <source>
        <dbReference type="ARBA" id="ARBA00023170"/>
    </source>
</evidence>
<dbReference type="Pfam" id="PF00512">
    <property type="entry name" value="HisKA"/>
    <property type="match status" value="1"/>
</dbReference>
<keyword evidence="10" id="KW-0157">Chromophore</keyword>
<dbReference type="Gene3D" id="1.10.287.130">
    <property type="match status" value="1"/>
</dbReference>
<dbReference type="SMART" id="SM00388">
    <property type="entry name" value="HisKA"/>
    <property type="match status" value="1"/>
</dbReference>
<dbReference type="EMBL" id="CP043046">
    <property type="protein sequence ID" value="QEI06125.1"/>
    <property type="molecule type" value="Genomic_DNA"/>
</dbReference>
<dbReference type="PRINTS" id="PR01033">
    <property type="entry name" value="PHYTOCHROME"/>
</dbReference>
<dbReference type="Pfam" id="PF00360">
    <property type="entry name" value="PHY"/>
    <property type="match status" value="1"/>
</dbReference>
<dbReference type="InterPro" id="IPR003661">
    <property type="entry name" value="HisK_dim/P_dom"/>
</dbReference>
<evidence type="ECO:0000256" key="5">
    <source>
        <dbReference type="ARBA" id="ARBA00022543"/>
    </source>
</evidence>
<dbReference type="InterPro" id="IPR043150">
    <property type="entry name" value="Phytochrome_PHY_sf"/>
</dbReference>
<evidence type="ECO:0000256" key="8">
    <source>
        <dbReference type="ARBA" id="ARBA00022679"/>
    </source>
</evidence>
<dbReference type="Proteomes" id="UP000325161">
    <property type="component" value="Chromosome"/>
</dbReference>
<evidence type="ECO:0000259" key="13">
    <source>
        <dbReference type="PROSITE" id="PS50109"/>
    </source>
</evidence>
<dbReference type="Gene3D" id="3.30.450.20">
    <property type="entry name" value="PAS domain"/>
    <property type="match status" value="1"/>
</dbReference>
<dbReference type="SUPFAM" id="SSF55781">
    <property type="entry name" value="GAF domain-like"/>
    <property type="match status" value="2"/>
</dbReference>
<evidence type="ECO:0000256" key="1">
    <source>
        <dbReference type="ARBA" id="ARBA00000085"/>
    </source>
</evidence>
<dbReference type="Pfam" id="PF01590">
    <property type="entry name" value="GAF"/>
    <property type="match status" value="1"/>
</dbReference>
<dbReference type="InterPro" id="IPR036890">
    <property type="entry name" value="HATPase_C_sf"/>
</dbReference>
<evidence type="ECO:0000256" key="6">
    <source>
        <dbReference type="ARBA" id="ARBA00022553"/>
    </source>
</evidence>
<dbReference type="InterPro" id="IPR005467">
    <property type="entry name" value="His_kinase_dom"/>
</dbReference>
<comment type="similarity">
    <text evidence="3">In the N-terminal section; belongs to the phytochrome family.</text>
</comment>
<dbReference type="InterPro" id="IPR036097">
    <property type="entry name" value="HisK_dim/P_sf"/>
</dbReference>
<comment type="catalytic activity">
    <reaction evidence="1">
        <text>ATP + protein L-histidine = ADP + protein N-phospho-L-histidine.</text>
        <dbReference type="EC" id="2.7.13.3"/>
    </reaction>
</comment>
<evidence type="ECO:0000256" key="2">
    <source>
        <dbReference type="ARBA" id="ARBA00004429"/>
    </source>
</evidence>
<dbReference type="InterPro" id="IPR035965">
    <property type="entry name" value="PAS-like_dom_sf"/>
</dbReference>
<dbReference type="PROSITE" id="PS50109">
    <property type="entry name" value="HIS_KIN"/>
    <property type="match status" value="1"/>
</dbReference>
<dbReference type="InterPro" id="IPR003594">
    <property type="entry name" value="HATPase_dom"/>
</dbReference>
<evidence type="ECO:0000259" key="12">
    <source>
        <dbReference type="PROSITE" id="PS50046"/>
    </source>
</evidence>
<dbReference type="AlphaFoldDB" id="A0A5C0AVA5"/>
<evidence type="ECO:0000256" key="4">
    <source>
        <dbReference type="ARBA" id="ARBA00012438"/>
    </source>
</evidence>
<keyword evidence="6" id="KW-0597">Phosphoprotein</keyword>
<keyword evidence="7" id="KW-0716">Sensory transduction</keyword>
<dbReference type="PROSITE" id="PS50046">
    <property type="entry name" value="PHYTOCHROME_2"/>
    <property type="match status" value="1"/>
</dbReference>
<dbReference type="GO" id="GO:0005886">
    <property type="term" value="C:plasma membrane"/>
    <property type="evidence" value="ECO:0007669"/>
    <property type="project" value="UniProtKB-SubCell"/>
</dbReference>
<keyword evidence="8" id="KW-0808">Transferase</keyword>
<dbReference type="GO" id="GO:0030295">
    <property type="term" value="F:protein kinase activator activity"/>
    <property type="evidence" value="ECO:0007669"/>
    <property type="project" value="TreeGrafter"/>
</dbReference>
<protein>
    <recommendedName>
        <fullName evidence="4">histidine kinase</fullName>
        <ecNumber evidence="4">2.7.13.3</ecNumber>
    </recommendedName>
</protein>
<dbReference type="InterPro" id="IPR050351">
    <property type="entry name" value="BphY/WalK/GraS-like"/>
</dbReference>
<dbReference type="GO" id="GO:0009881">
    <property type="term" value="F:photoreceptor activity"/>
    <property type="evidence" value="ECO:0007669"/>
    <property type="project" value="UniProtKB-KW"/>
</dbReference>
<dbReference type="SUPFAM" id="SSF47384">
    <property type="entry name" value="Homodimeric domain of signal transducing histidine kinase"/>
    <property type="match status" value="1"/>
</dbReference>
<dbReference type="CDD" id="cd00082">
    <property type="entry name" value="HisKA"/>
    <property type="match status" value="1"/>
</dbReference>
<keyword evidence="9" id="KW-0418">Kinase</keyword>
<dbReference type="FunFam" id="3.30.565.10:FF:000006">
    <property type="entry name" value="Sensor histidine kinase WalK"/>
    <property type="match status" value="1"/>
</dbReference>
<dbReference type="InterPro" id="IPR013515">
    <property type="entry name" value="Phytochrome_cen-reg"/>
</dbReference>
<dbReference type="RefSeq" id="WP_148814508.1">
    <property type="nucleotide sequence ID" value="NZ_CP043046.1"/>
</dbReference>
<organism evidence="14 15">
    <name type="scientific">Pigmentiphaga aceris</name>
    <dbReference type="NCBI Taxonomy" id="1940612"/>
    <lineage>
        <taxon>Bacteria</taxon>
        <taxon>Pseudomonadati</taxon>
        <taxon>Pseudomonadota</taxon>
        <taxon>Betaproteobacteria</taxon>
        <taxon>Burkholderiales</taxon>
        <taxon>Alcaligenaceae</taxon>
        <taxon>Pigmentiphaga</taxon>
    </lineage>
</organism>
<dbReference type="Gene3D" id="3.30.450.270">
    <property type="match status" value="1"/>
</dbReference>
<dbReference type="EC" id="2.7.13.3" evidence="4"/>
<dbReference type="InterPro" id="IPR013654">
    <property type="entry name" value="PAS_2"/>
</dbReference>
<dbReference type="Pfam" id="PF08446">
    <property type="entry name" value="PAS_2"/>
    <property type="match status" value="1"/>
</dbReference>
<reference evidence="14 15" key="1">
    <citation type="submission" date="2019-08" db="EMBL/GenBank/DDBJ databases">
        <title>Amphibian skin-associated Pigmentiphaga: genome sequence and occurrence across geography and hosts.</title>
        <authorList>
            <person name="Bletz M.C."/>
            <person name="Bunk B."/>
            <person name="Sproeer C."/>
            <person name="Biwer P."/>
            <person name="Reiter S."/>
            <person name="Rabemananjara F.C.E."/>
            <person name="Schulz S."/>
            <person name="Overmann J."/>
            <person name="Vences M."/>
        </authorList>
    </citation>
    <scope>NUCLEOTIDE SEQUENCE [LARGE SCALE GENOMIC DNA]</scope>
    <source>
        <strain evidence="14 15">Mada1488</strain>
    </source>
</reference>
<dbReference type="GO" id="GO:0009584">
    <property type="term" value="P:detection of visible light"/>
    <property type="evidence" value="ECO:0007669"/>
    <property type="project" value="InterPro"/>
</dbReference>
<dbReference type="InterPro" id="IPR029016">
    <property type="entry name" value="GAF-like_dom_sf"/>
</dbReference>
<dbReference type="SMART" id="SM00065">
    <property type="entry name" value="GAF"/>
    <property type="match status" value="1"/>
</dbReference>
<accession>A0A5C0AVA5</accession>
<evidence type="ECO:0000256" key="10">
    <source>
        <dbReference type="ARBA" id="ARBA00022991"/>
    </source>
</evidence>
<dbReference type="PANTHER" id="PTHR42878:SF15">
    <property type="entry name" value="BACTERIOPHYTOCHROME"/>
    <property type="match status" value="1"/>
</dbReference>
<dbReference type="Gene3D" id="3.30.565.10">
    <property type="entry name" value="Histidine kinase-like ATPase, C-terminal domain"/>
    <property type="match status" value="1"/>
</dbReference>
<dbReference type="PANTHER" id="PTHR42878">
    <property type="entry name" value="TWO-COMPONENT HISTIDINE KINASE"/>
    <property type="match status" value="1"/>
</dbReference>
<dbReference type="GO" id="GO:0000156">
    <property type="term" value="F:phosphorelay response regulator activity"/>
    <property type="evidence" value="ECO:0007669"/>
    <property type="project" value="TreeGrafter"/>
</dbReference>
<keyword evidence="11" id="KW-0675">Receptor</keyword>
<keyword evidence="5" id="KW-0600">Photoreceptor protein</keyword>
<evidence type="ECO:0000313" key="14">
    <source>
        <dbReference type="EMBL" id="QEI06125.1"/>
    </source>
</evidence>
<sequence length="759" mass="83572">MLSDDAIAQLEANCAREPIQIPGAIQPHGFLIAFVERDGVVRHVSGNLSTFLAVTPENLIGQSVAVLRGELGASLKDAAEQLLAAADGPMHAGSINLLGASGLRERFELLLHRRGDLIIAELEPAAAPSQAQFASMYPVVNAFVSRIQAAQTVDAICATAAEEVKRLTGYGRVVTYSFDADGHGYVNAEVIDEGYESFLGLRFPASDIPTQARALYLSNRIRVIHDADYVPSPIVPAHDPDTSLPLDMSLCGLRSVSPVHLQYMRNMGTLASMSVSIIVEGRLWGLISCHHATPKPVSMHTRSACDVLGRMLSLQVEAKEANSDALRRLELRNIMVRMLSAMSDRDRLGIGLTRSYQPILEFARAGGAAVVYGADCDMAGATPAREVVVDIARWLFERGEREVFHTDSFPRIAPEFAASADVASGLLAISISERHPNYVMWFRPEVQRTVNWAGRPEKNADDLGRLSPRTSFTLWEEILRERSLAWQRAEIDAAAEMRTTVLSVVLRRAEELAELALELGRLNKELEAFSYSVSHDLRAPLRHIAGYAELLSEMEGDKLADRSARYLEHINEAAQFAGLLVDGLLTFSQMGRSALTMREVDVDALVQQVIRELAPDTQGRNIEWVIGELPNMYGDGSFLHLALRNLLSNAIKYTRTRQQARIEIGSSATDFEQVMYVKDNGVGFDPRFVGKLFGVFQRLHRMEDFEGTGIGLANVRRIVERHGGRVWAESEEGMSATFYLALPNAETAQALAKDETLPN</sequence>
<dbReference type="InterPro" id="IPR001294">
    <property type="entry name" value="Phytochrome"/>
</dbReference>